<dbReference type="Gene3D" id="3.40.50.10490">
    <property type="entry name" value="Glucose-6-phosphate isomerase like protein, domain 1"/>
    <property type="match status" value="2"/>
</dbReference>
<organism evidence="3 4">
    <name type="scientific">Bowmanella pacifica</name>
    <dbReference type="NCBI Taxonomy" id="502051"/>
    <lineage>
        <taxon>Bacteria</taxon>
        <taxon>Pseudomonadati</taxon>
        <taxon>Pseudomonadota</taxon>
        <taxon>Gammaproteobacteria</taxon>
        <taxon>Alteromonadales</taxon>
        <taxon>Alteromonadaceae</taxon>
        <taxon>Bowmanella</taxon>
    </lineage>
</organism>
<dbReference type="GO" id="GO:0097367">
    <property type="term" value="F:carbohydrate derivative binding"/>
    <property type="evidence" value="ECO:0007669"/>
    <property type="project" value="InterPro"/>
</dbReference>
<evidence type="ECO:0000313" key="4">
    <source>
        <dbReference type="Proteomes" id="UP000606935"/>
    </source>
</evidence>
<sequence>MTDQVYLGFTYTELEQKNAVWTAREISQQPRLWQMLSETLAARKNQLDSWLAPILAEPVLRIIMTGAGTSAYIGEALQPHLQKHMSLTPGQRIEAVSTTDILSNPDMYLQSAVPTLLVSYGRSGNSPESKAAVQLANQLVDKCWHLVVSCNGEGALAKACEGNDRYQLLLMPEQAHDQSFAMTSSFTCMMLSTLQLFAPNEAQFERMQALALGILAEQVDGIANLATLACERLVFLGAGPLKAIAREAALKVLELTAGQLPSFYETPLGFRHGPKSLINTATQLVLLPSADPYTSRYDSDLRLELERDGQVLHLGAPLPLSQIQGLEDAWLGFPYILYCQIMGFFKALQHGVGPDNPCPTGEVNRVVQGVTLYPFTQD</sequence>
<name>A0A917YZI3_9ALTE</name>
<comment type="caution">
    <text evidence="3">The sequence shown here is derived from an EMBL/GenBank/DDBJ whole genome shotgun (WGS) entry which is preliminary data.</text>
</comment>
<dbReference type="RefSeq" id="WP_188694726.1">
    <property type="nucleotide sequence ID" value="NZ_BMLS01000003.1"/>
</dbReference>
<dbReference type="GO" id="GO:0016853">
    <property type="term" value="F:isomerase activity"/>
    <property type="evidence" value="ECO:0007669"/>
    <property type="project" value="UniProtKB-KW"/>
</dbReference>
<dbReference type="InterPro" id="IPR046348">
    <property type="entry name" value="SIS_dom_sf"/>
</dbReference>
<dbReference type="PROSITE" id="PS51464">
    <property type="entry name" value="SIS"/>
    <property type="match status" value="1"/>
</dbReference>
<feature type="domain" description="SIS" evidence="2">
    <location>
        <begin position="51"/>
        <end position="206"/>
    </location>
</feature>
<reference evidence="3" key="2">
    <citation type="submission" date="2020-09" db="EMBL/GenBank/DDBJ databases">
        <authorList>
            <person name="Sun Q."/>
            <person name="Zhou Y."/>
        </authorList>
    </citation>
    <scope>NUCLEOTIDE SEQUENCE</scope>
    <source>
        <strain evidence="3">CGMCC 1.7086</strain>
    </source>
</reference>
<dbReference type="PANTHER" id="PTHR32502:SF3">
    <property type="entry name" value="D-GALACTOSAMINE-6-PHOSPHATE DEAMINASE AGAS-RELATED"/>
    <property type="match status" value="1"/>
</dbReference>
<dbReference type="SUPFAM" id="SSF53697">
    <property type="entry name" value="SIS domain"/>
    <property type="match status" value="1"/>
</dbReference>
<dbReference type="InterPro" id="IPR001347">
    <property type="entry name" value="SIS_dom"/>
</dbReference>
<dbReference type="EMBL" id="BMLS01000003">
    <property type="protein sequence ID" value="GGO69883.1"/>
    <property type="molecule type" value="Genomic_DNA"/>
</dbReference>
<protein>
    <submittedName>
        <fullName evidence="3">Tagatose-6-phosphate ketose isomerase</fullName>
    </submittedName>
</protein>
<dbReference type="InterPro" id="IPR035466">
    <property type="entry name" value="GlmS/AgaS_SIS"/>
</dbReference>
<dbReference type="GO" id="GO:0009401">
    <property type="term" value="P:phosphoenolpyruvate-dependent sugar phosphotransferase system"/>
    <property type="evidence" value="ECO:0007669"/>
    <property type="project" value="TreeGrafter"/>
</dbReference>
<dbReference type="GO" id="GO:1901135">
    <property type="term" value="P:carbohydrate derivative metabolic process"/>
    <property type="evidence" value="ECO:0007669"/>
    <property type="project" value="InterPro"/>
</dbReference>
<keyword evidence="3" id="KW-0413">Isomerase</keyword>
<evidence type="ECO:0000259" key="2">
    <source>
        <dbReference type="PROSITE" id="PS51464"/>
    </source>
</evidence>
<dbReference type="InterPro" id="IPR050303">
    <property type="entry name" value="GatZ_KbaZ_carbometab"/>
</dbReference>
<proteinExistence type="predicted"/>
<dbReference type="Pfam" id="PF01380">
    <property type="entry name" value="SIS"/>
    <property type="match status" value="1"/>
</dbReference>
<gene>
    <name evidence="3" type="ORF">GCM10010982_22080</name>
</gene>
<dbReference type="PANTHER" id="PTHR32502">
    <property type="entry name" value="N-ACETYLGALACTOSAMINE PERMEASE II COMPONENT-RELATED"/>
    <property type="match status" value="1"/>
</dbReference>
<keyword evidence="1" id="KW-0677">Repeat</keyword>
<evidence type="ECO:0000313" key="3">
    <source>
        <dbReference type="EMBL" id="GGO69883.1"/>
    </source>
</evidence>
<dbReference type="GO" id="GO:0005886">
    <property type="term" value="C:plasma membrane"/>
    <property type="evidence" value="ECO:0007669"/>
    <property type="project" value="TreeGrafter"/>
</dbReference>
<dbReference type="AlphaFoldDB" id="A0A917YZI3"/>
<reference evidence="3" key="1">
    <citation type="journal article" date="2014" name="Int. J. Syst. Evol. Microbiol.">
        <title>Complete genome sequence of Corynebacterium casei LMG S-19264T (=DSM 44701T), isolated from a smear-ripened cheese.</title>
        <authorList>
            <consortium name="US DOE Joint Genome Institute (JGI-PGF)"/>
            <person name="Walter F."/>
            <person name="Albersmeier A."/>
            <person name="Kalinowski J."/>
            <person name="Ruckert C."/>
        </authorList>
    </citation>
    <scope>NUCLEOTIDE SEQUENCE</scope>
    <source>
        <strain evidence="3">CGMCC 1.7086</strain>
    </source>
</reference>
<keyword evidence="4" id="KW-1185">Reference proteome</keyword>
<evidence type="ECO:0000256" key="1">
    <source>
        <dbReference type="ARBA" id="ARBA00022737"/>
    </source>
</evidence>
<dbReference type="Proteomes" id="UP000606935">
    <property type="component" value="Unassembled WGS sequence"/>
</dbReference>
<dbReference type="CDD" id="cd05008">
    <property type="entry name" value="SIS_GlmS_GlmD_1"/>
    <property type="match status" value="1"/>
</dbReference>
<accession>A0A917YZI3</accession>